<reference evidence="2" key="1">
    <citation type="submission" date="2022-12" db="EMBL/GenBank/DDBJ databases">
        <title>Bacterial isolates from different developmental stages of Nematostella vectensis.</title>
        <authorList>
            <person name="Fraune S."/>
        </authorList>
    </citation>
    <scope>NUCLEOTIDE SEQUENCE</scope>
    <source>
        <strain evidence="2">G21630-S1</strain>
    </source>
</reference>
<organism evidence="2 3">
    <name type="scientific">Kiloniella laminariae</name>
    <dbReference type="NCBI Taxonomy" id="454162"/>
    <lineage>
        <taxon>Bacteria</taxon>
        <taxon>Pseudomonadati</taxon>
        <taxon>Pseudomonadota</taxon>
        <taxon>Alphaproteobacteria</taxon>
        <taxon>Rhodospirillales</taxon>
        <taxon>Kiloniellaceae</taxon>
        <taxon>Kiloniella</taxon>
    </lineage>
</organism>
<dbReference type="Proteomes" id="UP001069802">
    <property type="component" value="Unassembled WGS sequence"/>
</dbReference>
<evidence type="ECO:0000313" key="3">
    <source>
        <dbReference type="Proteomes" id="UP001069802"/>
    </source>
</evidence>
<feature type="region of interest" description="Disordered" evidence="1">
    <location>
        <begin position="82"/>
        <end position="105"/>
    </location>
</feature>
<proteinExistence type="predicted"/>
<evidence type="ECO:0000313" key="2">
    <source>
        <dbReference type="EMBL" id="MCZ4281679.1"/>
    </source>
</evidence>
<dbReference type="RefSeq" id="WP_269423842.1">
    <property type="nucleotide sequence ID" value="NZ_JAPWGY010000004.1"/>
</dbReference>
<comment type="caution">
    <text evidence="2">The sequence shown here is derived from an EMBL/GenBank/DDBJ whole genome shotgun (WGS) entry which is preliminary data.</text>
</comment>
<name>A0ABT4LKP7_9PROT</name>
<accession>A0ABT4LKP7</accession>
<keyword evidence="3" id="KW-1185">Reference proteome</keyword>
<evidence type="ECO:0000256" key="1">
    <source>
        <dbReference type="SAM" id="MobiDB-lite"/>
    </source>
</evidence>
<sequence length="105" mass="11696">MPYEKAHPESPYTVKEKQLTSLENEILEIAVCGEALYLVKSSVSDMVDSGKVDMDKLSAASFSMGIFQKVITKSVRECNRQIDDFRVNPKPGTPKKTIDNKSKQG</sequence>
<dbReference type="EMBL" id="JAPWGY010000004">
    <property type="protein sequence ID" value="MCZ4281679.1"/>
    <property type="molecule type" value="Genomic_DNA"/>
</dbReference>
<protein>
    <submittedName>
        <fullName evidence="2">Uncharacterized protein</fullName>
    </submittedName>
</protein>
<feature type="compositionally biased region" description="Basic and acidic residues" evidence="1">
    <location>
        <begin position="96"/>
        <end position="105"/>
    </location>
</feature>
<gene>
    <name evidence="2" type="ORF">O4H49_12890</name>
</gene>